<protein>
    <recommendedName>
        <fullName evidence="3">Alpha/beta hydrolase</fullName>
    </recommendedName>
</protein>
<dbReference type="Proteomes" id="UP000689967">
    <property type="component" value="Unassembled WGS sequence"/>
</dbReference>
<name>A0ABS6HDD6_9PROT</name>
<dbReference type="EMBL" id="JAERQM010000009">
    <property type="protein sequence ID" value="MBU8546724.1"/>
    <property type="molecule type" value="Genomic_DNA"/>
</dbReference>
<comment type="caution">
    <text evidence="1">The sequence shown here is derived from an EMBL/GenBank/DDBJ whole genome shotgun (WGS) entry which is preliminary data.</text>
</comment>
<evidence type="ECO:0000313" key="2">
    <source>
        <dbReference type="Proteomes" id="UP000689967"/>
    </source>
</evidence>
<organism evidence="1 2">
    <name type="scientific">Falsiroseomonas oleicola</name>
    <dbReference type="NCBI Taxonomy" id="2801474"/>
    <lineage>
        <taxon>Bacteria</taxon>
        <taxon>Pseudomonadati</taxon>
        <taxon>Pseudomonadota</taxon>
        <taxon>Alphaproteobacteria</taxon>
        <taxon>Acetobacterales</taxon>
        <taxon>Roseomonadaceae</taxon>
        <taxon>Falsiroseomonas</taxon>
    </lineage>
</organism>
<sequence length="244" mass="27161">MPAETPSHDELVARHERATDDILHLHLRNPANTDGRLIVTFATHNTGARYASLEAVHRWLPMDVLAFRDPSNGYYLYQDGGARFGALLRELVQGYDPTKILLFGSSMGGYAALRWAIELGASCVVSNPQVNLDSAATFAWSDLRTNILRIPHRVNLDELPPGPRQAALTVLHSRHPMDLDAMRRLFGFWLTAPGMALNLEQAAEEAHAYLIRDFPHFRRLVETTLAQRKALVAVPRRPATVAAA</sequence>
<proteinExistence type="predicted"/>
<gene>
    <name evidence="1" type="ORF">JJQ90_23600</name>
</gene>
<keyword evidence="2" id="KW-1185">Reference proteome</keyword>
<reference evidence="1 2" key="1">
    <citation type="submission" date="2021-01" db="EMBL/GenBank/DDBJ databases">
        <title>Roseomonas sp. nov, a bacterium isolated from an oil production mixture in Yumen Oilfield.</title>
        <authorList>
            <person name="Wu D."/>
        </authorList>
    </citation>
    <scope>NUCLEOTIDE SEQUENCE [LARGE SCALE GENOMIC DNA]</scope>
    <source>
        <strain evidence="1 2">ROY-5-3</strain>
    </source>
</reference>
<dbReference type="RefSeq" id="WP_216878742.1">
    <property type="nucleotide sequence ID" value="NZ_JAERQM010000009.1"/>
</dbReference>
<evidence type="ECO:0000313" key="1">
    <source>
        <dbReference type="EMBL" id="MBU8546724.1"/>
    </source>
</evidence>
<evidence type="ECO:0008006" key="3">
    <source>
        <dbReference type="Google" id="ProtNLM"/>
    </source>
</evidence>
<accession>A0ABS6HDD6</accession>